<reference evidence="2 3" key="1">
    <citation type="submission" date="2016-12" db="EMBL/GenBank/DDBJ databases">
        <title>The draft genome sequence of Actinophytocola sp. 11-183.</title>
        <authorList>
            <person name="Wang W."/>
            <person name="Yuan L."/>
        </authorList>
    </citation>
    <scope>NUCLEOTIDE SEQUENCE [LARGE SCALE GENOMIC DNA]</scope>
    <source>
        <strain evidence="2 3">11-183</strain>
    </source>
</reference>
<dbReference type="Proteomes" id="UP000185596">
    <property type="component" value="Unassembled WGS sequence"/>
</dbReference>
<dbReference type="RefSeq" id="WP_075124362.1">
    <property type="nucleotide sequence ID" value="NZ_MSIE01000006.1"/>
</dbReference>
<evidence type="ECO:0000256" key="1">
    <source>
        <dbReference type="SAM" id="Phobius"/>
    </source>
</evidence>
<dbReference type="Pfam" id="PF07690">
    <property type="entry name" value="MFS_1"/>
    <property type="match status" value="1"/>
</dbReference>
<evidence type="ECO:0008006" key="4">
    <source>
        <dbReference type="Google" id="ProtNLM"/>
    </source>
</evidence>
<dbReference type="PANTHER" id="PTHR23542:SF1">
    <property type="entry name" value="MAJOR FACILITATOR SUPERFAMILY (MFS) PROFILE DOMAIN-CONTAINING PROTEIN"/>
    <property type="match status" value="1"/>
</dbReference>
<keyword evidence="1" id="KW-1133">Transmembrane helix</keyword>
<feature type="transmembrane region" description="Helical" evidence="1">
    <location>
        <begin position="242"/>
        <end position="263"/>
    </location>
</feature>
<feature type="transmembrane region" description="Helical" evidence="1">
    <location>
        <begin position="275"/>
        <end position="291"/>
    </location>
</feature>
<name>A0A1Q8CWB1_9PSEU</name>
<comment type="caution">
    <text evidence="2">The sequence shown here is derived from an EMBL/GenBank/DDBJ whole genome shotgun (WGS) entry which is preliminary data.</text>
</comment>
<dbReference type="InterPro" id="IPR011701">
    <property type="entry name" value="MFS"/>
</dbReference>
<dbReference type="Gene3D" id="1.20.1250.20">
    <property type="entry name" value="MFS general substrate transporter like domains"/>
    <property type="match status" value="1"/>
</dbReference>
<dbReference type="PANTHER" id="PTHR23542">
    <property type="match status" value="1"/>
</dbReference>
<feature type="transmembrane region" description="Helical" evidence="1">
    <location>
        <begin position="366"/>
        <end position="386"/>
    </location>
</feature>
<protein>
    <recommendedName>
        <fullName evidence="4">MFS transporter</fullName>
    </recommendedName>
</protein>
<organism evidence="2 3">
    <name type="scientific">Actinophytocola xanthii</name>
    <dbReference type="NCBI Taxonomy" id="1912961"/>
    <lineage>
        <taxon>Bacteria</taxon>
        <taxon>Bacillati</taxon>
        <taxon>Actinomycetota</taxon>
        <taxon>Actinomycetes</taxon>
        <taxon>Pseudonocardiales</taxon>
        <taxon>Pseudonocardiaceae</taxon>
    </lineage>
</organism>
<dbReference type="OrthoDB" id="9180256at2"/>
<feature type="transmembrane region" description="Helical" evidence="1">
    <location>
        <begin position="297"/>
        <end position="316"/>
    </location>
</feature>
<feature type="transmembrane region" description="Helical" evidence="1">
    <location>
        <begin position="43"/>
        <end position="65"/>
    </location>
</feature>
<feature type="transmembrane region" description="Helical" evidence="1">
    <location>
        <begin position="337"/>
        <end position="360"/>
    </location>
</feature>
<dbReference type="SUPFAM" id="SSF103473">
    <property type="entry name" value="MFS general substrate transporter"/>
    <property type="match status" value="1"/>
</dbReference>
<dbReference type="STRING" id="1912961.BU204_05050"/>
<keyword evidence="1" id="KW-0472">Membrane</keyword>
<gene>
    <name evidence="2" type="ORF">BU204_05050</name>
</gene>
<accession>A0A1Q8CWB1</accession>
<keyword evidence="3" id="KW-1185">Reference proteome</keyword>
<feature type="transmembrane region" description="Helical" evidence="1">
    <location>
        <begin position="144"/>
        <end position="165"/>
    </location>
</feature>
<dbReference type="InterPro" id="IPR036259">
    <property type="entry name" value="MFS_trans_sf"/>
</dbReference>
<keyword evidence="1" id="KW-0812">Transmembrane</keyword>
<feature type="transmembrane region" description="Helical" evidence="1">
    <location>
        <begin position="77"/>
        <end position="97"/>
    </location>
</feature>
<dbReference type="EMBL" id="MSIE01000006">
    <property type="protein sequence ID" value="OLF18632.1"/>
    <property type="molecule type" value="Genomic_DNA"/>
</dbReference>
<dbReference type="AlphaFoldDB" id="A0A1Q8CWB1"/>
<evidence type="ECO:0000313" key="3">
    <source>
        <dbReference type="Proteomes" id="UP000185596"/>
    </source>
</evidence>
<evidence type="ECO:0000313" key="2">
    <source>
        <dbReference type="EMBL" id="OLF18632.1"/>
    </source>
</evidence>
<dbReference type="GO" id="GO:0022857">
    <property type="term" value="F:transmembrane transporter activity"/>
    <property type="evidence" value="ECO:0007669"/>
    <property type="project" value="InterPro"/>
</dbReference>
<proteinExistence type="predicted"/>
<sequence>MRAYRELLGVAGVLRLTGAVLLSRLSTSMFTLSVLVATTGTYGYAQAGLLMLAFAATNAVLGPVRGRLADRWGARRLVLWLLAGHLLAYGGLLAGLATAAPAWVVAVAVVALGASVPPTGPVVRGLWPHLVPADRLPTAYAFDAALNSATFVSGPVLAGGLLFVLPAYGALAITGCVKLAGDTLVALAPVMRRHTAAPQRQRGLLGPLAVGRVRLLLAMIVLDTVAFGSLEVTAVAATAGQGSAGLFTAALALGAVVSGIGYGARTWPGSQRVQLVVLHATAAVLLAAGSLAGPHGIGLAAIAAVFAGFGLLNGPVETLQQVLIGELSPPGQRIEAFAWVFSVMWAGFGIGTTVAGQLAAPGTTGPMLLAAAVAQAAVVPLAAVGLRR</sequence>